<keyword evidence="1" id="KW-0472">Membrane</keyword>
<keyword evidence="3" id="KW-1185">Reference proteome</keyword>
<evidence type="ECO:0000256" key="1">
    <source>
        <dbReference type="SAM" id="Phobius"/>
    </source>
</evidence>
<proteinExistence type="predicted"/>
<evidence type="ECO:0000313" key="2">
    <source>
        <dbReference type="EMBL" id="CUG88753.1"/>
    </source>
</evidence>
<dbReference type="Proteomes" id="UP000051952">
    <property type="component" value="Unassembled WGS sequence"/>
</dbReference>
<sequence>MHAVMQVSCLDHRQQKRHRLQLTLNLKSLSCASVGHTNPLLILTTLPQLTDVKHFSKISLNVKELSLLGFFLNSKLLEAIAQIRGLEVVDLADSYLKVTDHLHLLFCLKRLRTLRLPRCSDNQIVVGHQSSSLIITDFVHGIGFSMSNYRWLTHLTRLCVHEAHITSTAFVSLPMLKQLLLQDCVWNEVRQTVIPYLPLGLEVLDVRSTDPFQFFLFTKSASFRQIGLLLTELRDLSLVQNYIMDAGLRHLAGLRLRRLELSANMLKPGDEKILVTFTELRTLRVNSATKDGVNKKISRIVSSATQLHTLIVDSFVISDSFFDHIAMLSELRALQLLSAATGVNDANLAKLAWLRCLVSVNVKPFQMIGSVTNTNDAAVGLYSNDVVKYLHTAGICLSPRGQQVDGLMGLALRALGVRGMFWSMLSHTKHCDRYASRSLWLLDVVRACVVNVVFFLWQLVLVLSVVITVCEYFGGLKWWLTLFD</sequence>
<protein>
    <submittedName>
        <fullName evidence="2">GPI-anchored surface protein, putative</fullName>
    </submittedName>
</protein>
<keyword evidence="1" id="KW-0812">Transmembrane</keyword>
<dbReference type="InterPro" id="IPR032675">
    <property type="entry name" value="LRR_dom_sf"/>
</dbReference>
<reference evidence="3" key="1">
    <citation type="submission" date="2015-09" db="EMBL/GenBank/DDBJ databases">
        <authorList>
            <consortium name="Pathogen Informatics"/>
        </authorList>
    </citation>
    <scope>NUCLEOTIDE SEQUENCE [LARGE SCALE GENOMIC DNA]</scope>
    <source>
        <strain evidence="3">Lake Konstanz</strain>
    </source>
</reference>
<organism evidence="2 3">
    <name type="scientific">Bodo saltans</name>
    <name type="common">Flagellated protozoan</name>
    <dbReference type="NCBI Taxonomy" id="75058"/>
    <lineage>
        <taxon>Eukaryota</taxon>
        <taxon>Discoba</taxon>
        <taxon>Euglenozoa</taxon>
        <taxon>Kinetoplastea</taxon>
        <taxon>Metakinetoplastina</taxon>
        <taxon>Eubodonida</taxon>
        <taxon>Bodonidae</taxon>
        <taxon>Bodo</taxon>
    </lineage>
</organism>
<feature type="transmembrane region" description="Helical" evidence="1">
    <location>
        <begin position="447"/>
        <end position="474"/>
    </location>
</feature>
<evidence type="ECO:0000313" key="3">
    <source>
        <dbReference type="Proteomes" id="UP000051952"/>
    </source>
</evidence>
<dbReference type="EMBL" id="CYKH01001671">
    <property type="protein sequence ID" value="CUG88753.1"/>
    <property type="molecule type" value="Genomic_DNA"/>
</dbReference>
<dbReference type="SUPFAM" id="SSF52047">
    <property type="entry name" value="RNI-like"/>
    <property type="match status" value="1"/>
</dbReference>
<dbReference type="Gene3D" id="3.80.10.10">
    <property type="entry name" value="Ribonuclease Inhibitor"/>
    <property type="match status" value="2"/>
</dbReference>
<name>A0A0S4JIB9_BODSA</name>
<dbReference type="VEuPathDB" id="TriTrypDB:BSAL_17115"/>
<gene>
    <name evidence="2" type="ORF">BSAL_17115</name>
</gene>
<keyword evidence="1" id="KW-1133">Transmembrane helix</keyword>
<dbReference type="AlphaFoldDB" id="A0A0S4JIB9"/>
<accession>A0A0S4JIB9</accession>